<evidence type="ECO:0000313" key="3">
    <source>
        <dbReference type="Proteomes" id="UP000276133"/>
    </source>
</evidence>
<feature type="transmembrane region" description="Helical" evidence="1">
    <location>
        <begin position="51"/>
        <end position="80"/>
    </location>
</feature>
<name>A0A3M7PZK9_BRAPC</name>
<keyword evidence="3" id="KW-1185">Reference proteome</keyword>
<keyword evidence="1" id="KW-1133">Transmembrane helix</keyword>
<sequence>SELTFFTLRIVNSILFKKPKYYKASLTITESIFTSFSVLKHSIAPNCVVLMWIFLILTIQMHLINLLICWENSAFVFFALKKI</sequence>
<organism evidence="2 3">
    <name type="scientific">Brachionus plicatilis</name>
    <name type="common">Marine rotifer</name>
    <name type="synonym">Brachionus muelleri</name>
    <dbReference type="NCBI Taxonomy" id="10195"/>
    <lineage>
        <taxon>Eukaryota</taxon>
        <taxon>Metazoa</taxon>
        <taxon>Spiralia</taxon>
        <taxon>Gnathifera</taxon>
        <taxon>Rotifera</taxon>
        <taxon>Eurotatoria</taxon>
        <taxon>Monogononta</taxon>
        <taxon>Pseudotrocha</taxon>
        <taxon>Ploima</taxon>
        <taxon>Brachionidae</taxon>
        <taxon>Brachionus</taxon>
    </lineage>
</organism>
<keyword evidence="1" id="KW-0472">Membrane</keyword>
<evidence type="ECO:0000313" key="2">
    <source>
        <dbReference type="EMBL" id="RNA04195.1"/>
    </source>
</evidence>
<reference evidence="2 3" key="1">
    <citation type="journal article" date="2018" name="Sci. Rep.">
        <title>Genomic signatures of local adaptation to the degree of environmental predictability in rotifers.</title>
        <authorList>
            <person name="Franch-Gras L."/>
            <person name="Hahn C."/>
            <person name="Garcia-Roger E.M."/>
            <person name="Carmona M.J."/>
            <person name="Serra M."/>
            <person name="Gomez A."/>
        </authorList>
    </citation>
    <scope>NUCLEOTIDE SEQUENCE [LARGE SCALE GENOMIC DNA]</scope>
    <source>
        <strain evidence="2">HYR1</strain>
    </source>
</reference>
<dbReference type="EMBL" id="REGN01008203">
    <property type="protein sequence ID" value="RNA04195.1"/>
    <property type="molecule type" value="Genomic_DNA"/>
</dbReference>
<feature type="non-terminal residue" evidence="2">
    <location>
        <position position="1"/>
    </location>
</feature>
<proteinExistence type="predicted"/>
<keyword evidence="1" id="KW-0812">Transmembrane</keyword>
<accession>A0A3M7PZK9</accession>
<comment type="caution">
    <text evidence="2">The sequence shown here is derived from an EMBL/GenBank/DDBJ whole genome shotgun (WGS) entry which is preliminary data.</text>
</comment>
<protein>
    <submittedName>
        <fullName evidence="2">Uncharacterized protein</fullName>
    </submittedName>
</protein>
<gene>
    <name evidence="2" type="ORF">BpHYR1_015334</name>
</gene>
<dbReference type="AlphaFoldDB" id="A0A3M7PZK9"/>
<dbReference type="Proteomes" id="UP000276133">
    <property type="component" value="Unassembled WGS sequence"/>
</dbReference>
<evidence type="ECO:0000256" key="1">
    <source>
        <dbReference type="SAM" id="Phobius"/>
    </source>
</evidence>